<keyword evidence="3" id="KW-1185">Reference proteome</keyword>
<dbReference type="GeneID" id="39866028"/>
<evidence type="ECO:0000313" key="3">
    <source>
        <dbReference type="Proteomes" id="UP000219813"/>
    </source>
</evidence>
<keyword evidence="1" id="KW-1133">Transmembrane helix</keyword>
<proteinExistence type="predicted"/>
<sequence length="282" mass="33722">MKHKNNVPFFIKITTFVYLTWFCHIYKESVLNHFVEGNYILYNKLNMRNYRVLEQCKQNKHSNIIGLGKEILNNDVSNHECISDNEKKVKSKNNQLSANLSKKTIQDKHFLRKKTCIFETKKYSHLEKNIFKEIDFIEFLKNNRTISNKTYKKMILKKYRLRLVLPLLIFMSLLISLILDYSCDYGILNGLINLLNISLKKWFKPLHNLLESYSLDPLLKKSRVIIYSGENCIWGYTSYVPNFFGLIIYILPFFILGVTIITVIMYYHKQVKKYQKIKFRKR</sequence>
<dbReference type="KEGG" id="pmal:PMUG01_00056500"/>
<dbReference type="EMBL" id="FLRL01000023">
    <property type="protein sequence ID" value="SBT85758.1"/>
    <property type="molecule type" value="Genomic_DNA"/>
</dbReference>
<dbReference type="RefSeq" id="XP_028859091.1">
    <property type="nucleotide sequence ID" value="XM_029004700.1"/>
</dbReference>
<dbReference type="Proteomes" id="UP000219813">
    <property type="component" value="Unassembled WGS sequence"/>
</dbReference>
<feature type="transmembrane region" description="Helical" evidence="1">
    <location>
        <begin position="159"/>
        <end position="179"/>
    </location>
</feature>
<protein>
    <submittedName>
        <fullName evidence="2">Fam-l protein</fullName>
    </submittedName>
</protein>
<feature type="transmembrane region" description="Helical" evidence="1">
    <location>
        <begin position="243"/>
        <end position="267"/>
    </location>
</feature>
<dbReference type="VEuPathDB" id="PlasmoDB:PmUG01_00056500"/>
<keyword evidence="1" id="KW-0812">Transmembrane</keyword>
<name>A0A1D3JHT0_PLAMA</name>
<keyword evidence="1" id="KW-0472">Membrane</keyword>
<organism evidence="2 3">
    <name type="scientific">Plasmodium malariae</name>
    <dbReference type="NCBI Taxonomy" id="5858"/>
    <lineage>
        <taxon>Eukaryota</taxon>
        <taxon>Sar</taxon>
        <taxon>Alveolata</taxon>
        <taxon>Apicomplexa</taxon>
        <taxon>Aconoidasida</taxon>
        <taxon>Haemosporida</taxon>
        <taxon>Plasmodiidae</taxon>
        <taxon>Plasmodium</taxon>
        <taxon>Plasmodium (Plasmodium)</taxon>
    </lineage>
</organism>
<reference evidence="2 3" key="1">
    <citation type="submission" date="2016-06" db="EMBL/GenBank/DDBJ databases">
        <authorList>
            <consortium name="Pathogen Informatics"/>
        </authorList>
    </citation>
    <scope>NUCLEOTIDE SEQUENCE [LARGE SCALE GENOMIC DNA]</scope>
</reference>
<accession>A0A1D3JHT0</accession>
<evidence type="ECO:0000313" key="2">
    <source>
        <dbReference type="EMBL" id="SBT85758.1"/>
    </source>
</evidence>
<evidence type="ECO:0000256" key="1">
    <source>
        <dbReference type="SAM" id="Phobius"/>
    </source>
</evidence>
<dbReference type="InterPro" id="IPR022139">
    <property type="entry name" value="Fam-L/Fam-M-like_plasmodium"/>
</dbReference>
<dbReference type="AlphaFoldDB" id="A0A1D3JHT0"/>
<gene>
    <name evidence="2" type="primary">PmUG01_00056500</name>
    <name evidence="2" type="ORF">PMUG01_00056500</name>
</gene>
<dbReference type="Pfam" id="PF12420">
    <property type="entry name" value="DUF3671"/>
    <property type="match status" value="1"/>
</dbReference>